<accession>A0ABQ6L9I6</accession>
<feature type="region of interest" description="Disordered" evidence="1">
    <location>
        <begin position="1"/>
        <end position="25"/>
    </location>
</feature>
<evidence type="ECO:0000313" key="2">
    <source>
        <dbReference type="EMBL" id="GMG51837.1"/>
    </source>
</evidence>
<comment type="caution">
    <text evidence="2">The sequence shown here is derived from an EMBL/GenBank/DDBJ whole genome shotgun (WGS) entry which is preliminary data.</text>
</comment>
<evidence type="ECO:0000313" key="3">
    <source>
        <dbReference type="Proteomes" id="UP001165189"/>
    </source>
</evidence>
<organism evidence="2 3">
    <name type="scientific">Aspergillus oryzae var. brunneus</name>
    <dbReference type="NCBI Taxonomy" id="332754"/>
    <lineage>
        <taxon>Eukaryota</taxon>
        <taxon>Fungi</taxon>
        <taxon>Dikarya</taxon>
        <taxon>Ascomycota</taxon>
        <taxon>Pezizomycotina</taxon>
        <taxon>Eurotiomycetes</taxon>
        <taxon>Eurotiomycetidae</taxon>
        <taxon>Eurotiales</taxon>
        <taxon>Aspergillaceae</taxon>
        <taxon>Aspergillus</taxon>
        <taxon>Aspergillus subgen. Circumdati</taxon>
    </lineage>
</organism>
<reference evidence="2" key="1">
    <citation type="submission" date="2023-04" db="EMBL/GenBank/DDBJ databases">
        <title>Aspergillus oryzae var. brunneus NBRC 4377.</title>
        <authorList>
            <person name="Ichikawa N."/>
            <person name="Sato H."/>
            <person name="Tonouchi N."/>
        </authorList>
    </citation>
    <scope>NUCLEOTIDE SEQUENCE</scope>
    <source>
        <strain evidence="2">NBRC 4377</strain>
    </source>
</reference>
<proteinExistence type="predicted"/>
<dbReference type="EMBL" id="BSYB01000052">
    <property type="protein sequence ID" value="GMG51837.1"/>
    <property type="molecule type" value="Genomic_DNA"/>
</dbReference>
<gene>
    <name evidence="2" type="ORF">Aory05_001026800</name>
</gene>
<evidence type="ECO:0000256" key="1">
    <source>
        <dbReference type="SAM" id="MobiDB-lite"/>
    </source>
</evidence>
<keyword evidence="3" id="KW-1185">Reference proteome</keyword>
<dbReference type="Proteomes" id="UP001165189">
    <property type="component" value="Unassembled WGS sequence"/>
</dbReference>
<sequence>MQREVLLQDDISSKPSSASMQDRDHGGPEYFQRLLYLLGMLTGGLPSYLIESYPDFKNPSKAWYGSTSQT</sequence>
<name>A0ABQ6L9I6_ASPOZ</name>
<protein>
    <submittedName>
        <fullName evidence="2">Unnamed protein product</fullName>
    </submittedName>
</protein>